<dbReference type="OrthoDB" id="5243588at2"/>
<sequence length="441" mass="50674">MKTSAVLLCDITHEKGVGLVDTWFLESPRGILQIADNDPNLLLKGWILTKEPANVRIVVQDKWSPMMKFELNTVRHDVMEKILRLEFVSDISATCGFEYYIPHFGNNLEFGFEVDDEIYWIYSVRFESTEMACEGRNGWLYLANDSNNSREQYEGNALIDKSNIDKWNKYFIDCKNYLISNNIAGCFFPAPAKEFFTQEYCPWQRGAKTIVEQLSSQINQQGLGICVETIIGDEQHLCFWQGDTHLSDYGNTKLLNAIFIHFGFNEKINATYLINQSSGDLGSKFSPPRFFAKLEIASGLPEYRILFDNGITNRGHILIIERAEKKFGRSCVVFGGSSAIYQSRLLLSGFDRVIIIENWGSLDRDIIKIEKPTHVILQSSLRFMLRAASSNIDIKIDIFKKISEMTEVERRDLRSRMEAIHEITHPAYRNFMLQALDNDLS</sequence>
<evidence type="ECO:0000313" key="1">
    <source>
        <dbReference type="EMBL" id="GEP01885.1"/>
    </source>
</evidence>
<dbReference type="RefSeq" id="WP_147082583.1">
    <property type="nucleotide sequence ID" value="NZ_BJZT01000065.1"/>
</dbReference>
<evidence type="ECO:0000313" key="2">
    <source>
        <dbReference type="Proteomes" id="UP000321258"/>
    </source>
</evidence>
<protein>
    <recommendedName>
        <fullName evidence="3">AlgX/AlgJ SGNH hydrolase-like domain-containing protein</fullName>
    </recommendedName>
</protein>
<proteinExistence type="predicted"/>
<gene>
    <name evidence="1" type="ORF">MHA02_42720</name>
</gene>
<dbReference type="AlphaFoldDB" id="A0A512IW19"/>
<evidence type="ECO:0008006" key="3">
    <source>
        <dbReference type="Google" id="ProtNLM"/>
    </source>
</evidence>
<reference evidence="1 2" key="1">
    <citation type="submission" date="2019-07" db="EMBL/GenBank/DDBJ databases">
        <title>Whole genome shotgun sequence of Methylobacterium haplocladii NBRC 107714.</title>
        <authorList>
            <person name="Hosoyama A."/>
            <person name="Uohara A."/>
            <person name="Ohji S."/>
            <person name="Ichikawa N."/>
        </authorList>
    </citation>
    <scope>NUCLEOTIDE SEQUENCE [LARGE SCALE GENOMIC DNA]</scope>
    <source>
        <strain evidence="1 2">NBRC 107714</strain>
    </source>
</reference>
<dbReference type="Proteomes" id="UP000321258">
    <property type="component" value="Unassembled WGS sequence"/>
</dbReference>
<dbReference type="EMBL" id="BJZT01000065">
    <property type="protein sequence ID" value="GEP01885.1"/>
    <property type="molecule type" value="Genomic_DNA"/>
</dbReference>
<organism evidence="1 2">
    <name type="scientific">Methylobacterium haplocladii</name>
    <dbReference type="NCBI Taxonomy" id="1176176"/>
    <lineage>
        <taxon>Bacteria</taxon>
        <taxon>Pseudomonadati</taxon>
        <taxon>Pseudomonadota</taxon>
        <taxon>Alphaproteobacteria</taxon>
        <taxon>Hyphomicrobiales</taxon>
        <taxon>Methylobacteriaceae</taxon>
        <taxon>Methylobacterium</taxon>
    </lineage>
</organism>
<keyword evidence="2" id="KW-1185">Reference proteome</keyword>
<accession>A0A512IW19</accession>
<name>A0A512IW19_9HYPH</name>
<comment type="caution">
    <text evidence="1">The sequence shown here is derived from an EMBL/GenBank/DDBJ whole genome shotgun (WGS) entry which is preliminary data.</text>
</comment>